<dbReference type="HOGENOM" id="CLU_1273680_0_0_1"/>
<dbReference type="AlphaFoldDB" id="T1KDP7"/>
<dbReference type="EMBL" id="CAEY01002026">
    <property type="status" value="NOT_ANNOTATED_CDS"/>
    <property type="molecule type" value="Genomic_DNA"/>
</dbReference>
<dbReference type="KEGG" id="tut:107363276"/>
<reference evidence="3" key="2">
    <citation type="submission" date="2015-06" db="UniProtKB">
        <authorList>
            <consortium name="EnsemblMetazoa"/>
        </authorList>
    </citation>
    <scope>IDENTIFICATION</scope>
</reference>
<dbReference type="Proteomes" id="UP000015104">
    <property type="component" value="Unassembled WGS sequence"/>
</dbReference>
<feature type="region of interest" description="Disordered" evidence="1">
    <location>
        <begin position="67"/>
        <end position="87"/>
    </location>
</feature>
<protein>
    <submittedName>
        <fullName evidence="3">Uncharacterized protein</fullName>
    </submittedName>
</protein>
<proteinExistence type="predicted"/>
<accession>T1KDP7</accession>
<name>T1KDP7_TETUR</name>
<gene>
    <name evidence="3" type="primary">107363276</name>
</gene>
<dbReference type="EnsemblMetazoa" id="tetur09g03750.1">
    <property type="protein sequence ID" value="tetur09g03750.1"/>
    <property type="gene ID" value="tetur09g03750"/>
</dbReference>
<sequence length="186" mass="20504">MKLINASKQLSHNNCFNNRYNFISIMKVCLIYISFGCFFVSSLPLNGHSSDPGQSLGDYTFTGLADDSQQDPSSPSLTPSSSSLSGSPSAGSVAGLISANGNNLDSAKEWIQLRNLLSELGQQKVLTPSTYRTWKRSCTIDAGMTYNCDFRQLLSAVNARKYLESSLTPGRRKRPFSTIYNQPFNY</sequence>
<evidence type="ECO:0000256" key="1">
    <source>
        <dbReference type="SAM" id="MobiDB-lite"/>
    </source>
</evidence>
<feature type="transmembrane region" description="Helical" evidence="2">
    <location>
        <begin position="20"/>
        <end position="41"/>
    </location>
</feature>
<keyword evidence="2" id="KW-0812">Transmembrane</keyword>
<dbReference type="OrthoDB" id="8250712at2759"/>
<organism evidence="3 4">
    <name type="scientific">Tetranychus urticae</name>
    <name type="common">Two-spotted spider mite</name>
    <dbReference type="NCBI Taxonomy" id="32264"/>
    <lineage>
        <taxon>Eukaryota</taxon>
        <taxon>Metazoa</taxon>
        <taxon>Ecdysozoa</taxon>
        <taxon>Arthropoda</taxon>
        <taxon>Chelicerata</taxon>
        <taxon>Arachnida</taxon>
        <taxon>Acari</taxon>
        <taxon>Acariformes</taxon>
        <taxon>Trombidiformes</taxon>
        <taxon>Prostigmata</taxon>
        <taxon>Eleutherengona</taxon>
        <taxon>Raphignathae</taxon>
        <taxon>Tetranychoidea</taxon>
        <taxon>Tetranychidae</taxon>
        <taxon>Tetranychus</taxon>
    </lineage>
</organism>
<reference evidence="4" key="1">
    <citation type="submission" date="2011-08" db="EMBL/GenBank/DDBJ databases">
        <authorList>
            <person name="Rombauts S."/>
        </authorList>
    </citation>
    <scope>NUCLEOTIDE SEQUENCE</scope>
    <source>
        <strain evidence="4">London</strain>
    </source>
</reference>
<evidence type="ECO:0000313" key="4">
    <source>
        <dbReference type="Proteomes" id="UP000015104"/>
    </source>
</evidence>
<keyword evidence="2" id="KW-0472">Membrane</keyword>
<evidence type="ECO:0000256" key="2">
    <source>
        <dbReference type="SAM" id="Phobius"/>
    </source>
</evidence>
<keyword evidence="2" id="KW-1133">Transmembrane helix</keyword>
<evidence type="ECO:0000313" key="3">
    <source>
        <dbReference type="EnsemblMetazoa" id="tetur09g03750.1"/>
    </source>
</evidence>
<keyword evidence="4" id="KW-1185">Reference proteome</keyword>